<dbReference type="Proteomes" id="UP000291422">
    <property type="component" value="Unassembled WGS sequence"/>
</dbReference>
<feature type="domain" description="DUF6604" evidence="2">
    <location>
        <begin position="11"/>
        <end position="92"/>
    </location>
</feature>
<comment type="caution">
    <text evidence="3">The sequence shown here is derived from an EMBL/GenBank/DDBJ whole genome shotgun (WGS) entry which is preliminary data.</text>
</comment>
<dbReference type="InterPro" id="IPR046539">
    <property type="entry name" value="DUF6604"/>
</dbReference>
<dbReference type="AlphaFoldDB" id="A0A4Q4NP79"/>
<evidence type="ECO:0000313" key="3">
    <source>
        <dbReference type="EMBL" id="RYN80829.1"/>
    </source>
</evidence>
<feature type="region of interest" description="Disordered" evidence="1">
    <location>
        <begin position="32"/>
        <end position="75"/>
    </location>
</feature>
<proteinExistence type="predicted"/>
<dbReference type="VEuPathDB" id="FungiDB:CC77DRAFT_1093177"/>
<organism evidence="3 4">
    <name type="scientific">Alternaria alternata</name>
    <name type="common">Alternaria rot fungus</name>
    <name type="synonym">Torula alternata</name>
    <dbReference type="NCBI Taxonomy" id="5599"/>
    <lineage>
        <taxon>Eukaryota</taxon>
        <taxon>Fungi</taxon>
        <taxon>Dikarya</taxon>
        <taxon>Ascomycota</taxon>
        <taxon>Pezizomycotina</taxon>
        <taxon>Dothideomycetes</taxon>
        <taxon>Pleosporomycetidae</taxon>
        <taxon>Pleosporales</taxon>
        <taxon>Pleosporineae</taxon>
        <taxon>Pleosporaceae</taxon>
        <taxon>Alternaria</taxon>
        <taxon>Alternaria sect. Alternaria</taxon>
        <taxon>Alternaria alternata complex</taxon>
    </lineage>
</organism>
<sequence length="96" mass="10565">MMANSLRSIYQQYKHDTDVVASWLASTAKSFGCSATLRPPPPTEQKSQRLKGKTRKTAKQVTAPQNGSDKQTSKPKYTLAVKDFIPLSEHIAGVTD</sequence>
<dbReference type="PANTHER" id="PTHR38795">
    <property type="entry name" value="DUF6604 DOMAIN-CONTAINING PROTEIN"/>
    <property type="match status" value="1"/>
</dbReference>
<dbReference type="EMBL" id="PDXD01000003">
    <property type="protein sequence ID" value="RYN80829.1"/>
    <property type="molecule type" value="Genomic_DNA"/>
</dbReference>
<evidence type="ECO:0000313" key="4">
    <source>
        <dbReference type="Proteomes" id="UP000291422"/>
    </source>
</evidence>
<gene>
    <name evidence="3" type="ORF">AA0117_g2821</name>
</gene>
<evidence type="ECO:0000256" key="1">
    <source>
        <dbReference type="SAM" id="MobiDB-lite"/>
    </source>
</evidence>
<feature type="compositionally biased region" description="Basic residues" evidence="1">
    <location>
        <begin position="48"/>
        <end position="58"/>
    </location>
</feature>
<evidence type="ECO:0000259" key="2">
    <source>
        <dbReference type="Pfam" id="PF20253"/>
    </source>
</evidence>
<name>A0A4Q4NP79_ALTAL</name>
<protein>
    <recommendedName>
        <fullName evidence="2">DUF6604 domain-containing protein</fullName>
    </recommendedName>
</protein>
<dbReference type="Pfam" id="PF20253">
    <property type="entry name" value="DUF6604"/>
    <property type="match status" value="1"/>
</dbReference>
<dbReference type="PANTHER" id="PTHR38795:SF1">
    <property type="entry name" value="DUF6604 DOMAIN-CONTAINING PROTEIN"/>
    <property type="match status" value="1"/>
</dbReference>
<reference evidence="4" key="1">
    <citation type="journal article" date="2019" name="bioRxiv">
        <title>Genomics, evolutionary history and diagnostics of the Alternaria alternata species group including apple and Asian pear pathotypes.</title>
        <authorList>
            <person name="Armitage A.D."/>
            <person name="Cockerton H.M."/>
            <person name="Sreenivasaprasad S."/>
            <person name="Woodhall J.W."/>
            <person name="Lane C.R."/>
            <person name="Harrison R.J."/>
            <person name="Clarkson J.P."/>
        </authorList>
    </citation>
    <scope>NUCLEOTIDE SEQUENCE [LARGE SCALE GENOMIC DNA]</scope>
    <source>
        <strain evidence="4">FERA 1177</strain>
    </source>
</reference>
<accession>A0A4Q4NP79</accession>
<feature type="compositionally biased region" description="Polar residues" evidence="1">
    <location>
        <begin position="59"/>
        <end position="70"/>
    </location>
</feature>